<evidence type="ECO:0000313" key="2">
    <source>
        <dbReference type="EMBL" id="PSR51987.1"/>
    </source>
</evidence>
<dbReference type="RefSeq" id="WP_106933673.1">
    <property type="nucleotide sequence ID" value="NZ_PYFT01000002.1"/>
</dbReference>
<accession>A0A2T2Y8J8</accession>
<protein>
    <submittedName>
        <fullName evidence="1">Uncharacterized protein</fullName>
    </submittedName>
</protein>
<organism evidence="1 3">
    <name type="scientific">Adhaeribacter arboris</name>
    <dbReference type="NCBI Taxonomy" id="2072846"/>
    <lineage>
        <taxon>Bacteria</taxon>
        <taxon>Pseudomonadati</taxon>
        <taxon>Bacteroidota</taxon>
        <taxon>Cytophagia</taxon>
        <taxon>Cytophagales</taxon>
        <taxon>Hymenobacteraceae</taxon>
        <taxon>Adhaeribacter</taxon>
    </lineage>
</organism>
<dbReference type="Proteomes" id="UP000240357">
    <property type="component" value="Unassembled WGS sequence"/>
</dbReference>
<dbReference type="EMBL" id="PYFT01000002">
    <property type="protein sequence ID" value="PSR51851.1"/>
    <property type="molecule type" value="Genomic_DNA"/>
</dbReference>
<proteinExistence type="predicted"/>
<dbReference type="EMBL" id="PYFT01000002">
    <property type="protein sequence ID" value="PSR51987.1"/>
    <property type="molecule type" value="Genomic_DNA"/>
</dbReference>
<reference evidence="1 3" key="1">
    <citation type="submission" date="2018-03" db="EMBL/GenBank/DDBJ databases">
        <title>Adhaeribacter sp. HMF7605 Genome sequencing and assembly.</title>
        <authorList>
            <person name="Kang H."/>
            <person name="Kang J."/>
            <person name="Cha I."/>
            <person name="Kim H."/>
            <person name="Joh K."/>
        </authorList>
    </citation>
    <scope>NUCLEOTIDE SEQUENCE [LARGE SCALE GENOMIC DNA]</scope>
    <source>
        <strain evidence="1 3">HMF7605</strain>
    </source>
</reference>
<sequence>MLFKLNFDQYVPVQHQRTEAYFAFLVTENQDFDAAGDTEMYRCYPVFEDGRINTQLSYNYPKNELQTILLVL</sequence>
<evidence type="ECO:0000313" key="3">
    <source>
        <dbReference type="Proteomes" id="UP000240357"/>
    </source>
</evidence>
<gene>
    <name evidence="1" type="ORF">AHMF7605_28470</name>
    <name evidence="2" type="ORF">AHMF7605_29215</name>
</gene>
<comment type="caution">
    <text evidence="1">The sequence shown here is derived from an EMBL/GenBank/DDBJ whole genome shotgun (WGS) entry which is preliminary data.</text>
</comment>
<evidence type="ECO:0000313" key="1">
    <source>
        <dbReference type="EMBL" id="PSR51851.1"/>
    </source>
</evidence>
<dbReference type="AlphaFoldDB" id="A0A2T2Y8J8"/>
<dbReference type="OrthoDB" id="896517at2"/>
<name>A0A2T2Y8J8_9BACT</name>
<keyword evidence="3" id="KW-1185">Reference proteome</keyword>